<comment type="caution">
    <text evidence="3">The sequence shown here is derived from an EMBL/GenBank/DDBJ whole genome shotgun (WGS) entry which is preliminary data.</text>
</comment>
<dbReference type="GO" id="GO:0047372">
    <property type="term" value="F:monoacylglycerol lipase activity"/>
    <property type="evidence" value="ECO:0007669"/>
    <property type="project" value="TreeGrafter"/>
</dbReference>
<name>A0AA88DDC0_FICCA</name>
<keyword evidence="2" id="KW-0812">Transmembrane</keyword>
<evidence type="ECO:0000256" key="1">
    <source>
        <dbReference type="ARBA" id="ARBA00010884"/>
    </source>
</evidence>
<organism evidence="3 4">
    <name type="scientific">Ficus carica</name>
    <name type="common">Common fig</name>
    <dbReference type="NCBI Taxonomy" id="3494"/>
    <lineage>
        <taxon>Eukaryota</taxon>
        <taxon>Viridiplantae</taxon>
        <taxon>Streptophyta</taxon>
        <taxon>Embryophyta</taxon>
        <taxon>Tracheophyta</taxon>
        <taxon>Spermatophyta</taxon>
        <taxon>Magnoliopsida</taxon>
        <taxon>eudicotyledons</taxon>
        <taxon>Gunneridae</taxon>
        <taxon>Pentapetalae</taxon>
        <taxon>rosids</taxon>
        <taxon>fabids</taxon>
        <taxon>Rosales</taxon>
        <taxon>Moraceae</taxon>
        <taxon>Ficeae</taxon>
        <taxon>Ficus</taxon>
    </lineage>
</organism>
<accession>A0AA88DDC0</accession>
<evidence type="ECO:0000256" key="2">
    <source>
        <dbReference type="SAM" id="Phobius"/>
    </source>
</evidence>
<reference evidence="3" key="1">
    <citation type="submission" date="2023-07" db="EMBL/GenBank/DDBJ databases">
        <title>draft genome sequence of fig (Ficus carica).</title>
        <authorList>
            <person name="Takahashi T."/>
            <person name="Nishimura K."/>
        </authorList>
    </citation>
    <scope>NUCLEOTIDE SEQUENCE</scope>
</reference>
<comment type="similarity">
    <text evidence="1">Belongs to the AB hydrolase superfamily. AB hydrolase 4 family.</text>
</comment>
<sequence>MLHALLGNTRRCSSAGYLGNVSVPLLCVSALDDPVCTREAIPWDECRSNKNVVLATVKHGGHLAFFEGIAGARLWWVRATGEFLRVLHSSQYMHVQNKILNTGPQSSLDSTIDQGPFVSVAEDGMVAAMGNEQQDDDDDTVEELSEPLRPVHGEKTEMVSDTSPIDEQSTQTKSGFAPMIEQTSGQGTNVQDAKPLDATSPVRKCLDLLRRQSRFSIWLLAYVAIITSWPLLGSALQVISKKKLRNVLPAALLRRLSHA</sequence>
<keyword evidence="2" id="KW-1133">Transmembrane helix</keyword>
<dbReference type="InterPro" id="IPR050960">
    <property type="entry name" value="AB_hydrolase_4_sf"/>
</dbReference>
<dbReference type="EMBL" id="BTGU01000039">
    <property type="protein sequence ID" value="GMN51956.1"/>
    <property type="molecule type" value="Genomic_DNA"/>
</dbReference>
<dbReference type="InterPro" id="IPR029058">
    <property type="entry name" value="AB_hydrolase_fold"/>
</dbReference>
<evidence type="ECO:0000313" key="4">
    <source>
        <dbReference type="Proteomes" id="UP001187192"/>
    </source>
</evidence>
<dbReference type="PANTHER" id="PTHR10794:SF63">
    <property type="entry name" value="ALPHA_BETA HYDROLASE 1, ISOFORM A"/>
    <property type="match status" value="1"/>
</dbReference>
<protein>
    <submittedName>
        <fullName evidence="3">Uncharacterized protein</fullName>
    </submittedName>
</protein>
<keyword evidence="2" id="KW-0472">Membrane</keyword>
<proteinExistence type="inferred from homology"/>
<dbReference type="PANTHER" id="PTHR10794">
    <property type="entry name" value="ABHYDROLASE DOMAIN-CONTAINING PROTEIN"/>
    <property type="match status" value="1"/>
</dbReference>
<keyword evidence="4" id="KW-1185">Reference proteome</keyword>
<evidence type="ECO:0000313" key="3">
    <source>
        <dbReference type="EMBL" id="GMN51956.1"/>
    </source>
</evidence>
<dbReference type="SUPFAM" id="SSF53474">
    <property type="entry name" value="alpha/beta-Hydrolases"/>
    <property type="match status" value="1"/>
</dbReference>
<dbReference type="AlphaFoldDB" id="A0AA88DDC0"/>
<dbReference type="GO" id="GO:0034338">
    <property type="term" value="F:short-chain carboxylesterase activity"/>
    <property type="evidence" value="ECO:0007669"/>
    <property type="project" value="TreeGrafter"/>
</dbReference>
<dbReference type="Proteomes" id="UP001187192">
    <property type="component" value="Unassembled WGS sequence"/>
</dbReference>
<feature type="transmembrane region" description="Helical" evidence="2">
    <location>
        <begin position="215"/>
        <end position="236"/>
    </location>
</feature>
<gene>
    <name evidence="3" type="ORF">TIFTF001_021096</name>
</gene>